<evidence type="ECO:0000256" key="1">
    <source>
        <dbReference type="SAM" id="SignalP"/>
    </source>
</evidence>
<evidence type="ECO:0000313" key="2">
    <source>
        <dbReference type="EMBL" id="KAK4207184.1"/>
    </source>
</evidence>
<evidence type="ECO:0000313" key="3">
    <source>
        <dbReference type="Proteomes" id="UP001301769"/>
    </source>
</evidence>
<dbReference type="AlphaFoldDB" id="A0AAN6XUL2"/>
<reference evidence="2" key="2">
    <citation type="submission" date="2023-05" db="EMBL/GenBank/DDBJ databases">
        <authorList>
            <consortium name="Lawrence Berkeley National Laboratory"/>
            <person name="Steindorff A."/>
            <person name="Hensen N."/>
            <person name="Bonometti L."/>
            <person name="Westerberg I."/>
            <person name="Brannstrom I.O."/>
            <person name="Guillou S."/>
            <person name="Cros-Aarteil S."/>
            <person name="Calhoun S."/>
            <person name="Haridas S."/>
            <person name="Kuo A."/>
            <person name="Mondo S."/>
            <person name="Pangilinan J."/>
            <person name="Riley R."/>
            <person name="Labutti K."/>
            <person name="Andreopoulos B."/>
            <person name="Lipzen A."/>
            <person name="Chen C."/>
            <person name="Yanf M."/>
            <person name="Daum C."/>
            <person name="Ng V."/>
            <person name="Clum A."/>
            <person name="Ohm R."/>
            <person name="Martin F."/>
            <person name="Silar P."/>
            <person name="Natvig D."/>
            <person name="Lalanne C."/>
            <person name="Gautier V."/>
            <person name="Ament-Velasquez S.L."/>
            <person name="Kruys A."/>
            <person name="Hutchinson M.I."/>
            <person name="Powell A.J."/>
            <person name="Barry K."/>
            <person name="Miller A.N."/>
            <person name="Grigoriev I.V."/>
            <person name="Debuchy R."/>
            <person name="Gladieux P."/>
            <person name="Thoren M.H."/>
            <person name="Johannesson H."/>
        </authorList>
    </citation>
    <scope>NUCLEOTIDE SEQUENCE</scope>
    <source>
        <strain evidence="2">PSN293</strain>
    </source>
</reference>
<comment type="caution">
    <text evidence="2">The sequence shown here is derived from an EMBL/GenBank/DDBJ whole genome shotgun (WGS) entry which is preliminary data.</text>
</comment>
<name>A0AAN6XUL2_9PEZI</name>
<dbReference type="EMBL" id="MU858314">
    <property type="protein sequence ID" value="KAK4207184.1"/>
    <property type="molecule type" value="Genomic_DNA"/>
</dbReference>
<reference evidence="2" key="1">
    <citation type="journal article" date="2023" name="Mol. Phylogenet. Evol.">
        <title>Genome-scale phylogeny and comparative genomics of the fungal order Sordariales.</title>
        <authorList>
            <person name="Hensen N."/>
            <person name="Bonometti L."/>
            <person name="Westerberg I."/>
            <person name="Brannstrom I.O."/>
            <person name="Guillou S."/>
            <person name="Cros-Aarteil S."/>
            <person name="Calhoun S."/>
            <person name="Haridas S."/>
            <person name="Kuo A."/>
            <person name="Mondo S."/>
            <person name="Pangilinan J."/>
            <person name="Riley R."/>
            <person name="LaButti K."/>
            <person name="Andreopoulos B."/>
            <person name="Lipzen A."/>
            <person name="Chen C."/>
            <person name="Yan M."/>
            <person name="Daum C."/>
            <person name="Ng V."/>
            <person name="Clum A."/>
            <person name="Steindorff A."/>
            <person name="Ohm R.A."/>
            <person name="Martin F."/>
            <person name="Silar P."/>
            <person name="Natvig D.O."/>
            <person name="Lalanne C."/>
            <person name="Gautier V."/>
            <person name="Ament-Velasquez S.L."/>
            <person name="Kruys A."/>
            <person name="Hutchinson M.I."/>
            <person name="Powell A.J."/>
            <person name="Barry K."/>
            <person name="Miller A.N."/>
            <person name="Grigoriev I.V."/>
            <person name="Debuchy R."/>
            <person name="Gladieux P."/>
            <person name="Hiltunen Thoren M."/>
            <person name="Johannesson H."/>
        </authorList>
    </citation>
    <scope>NUCLEOTIDE SEQUENCE</scope>
    <source>
        <strain evidence="2">PSN293</strain>
    </source>
</reference>
<sequence>MKLNIIRTALLTLFAVTIPAAVVNAECKDDKGGRGHPQEPIWWLKQAVVAASQLEKYGWIEPGKGWFISGRPGSSKEPAKGGDGPACVDLGVTNLSKDRVKVNSQMALNHWLREFAACKDGGVRKTDDESLEFSYRTLCNKDHSKNTPPKDKDEL</sequence>
<feature type="signal peptide" evidence="1">
    <location>
        <begin position="1"/>
        <end position="25"/>
    </location>
</feature>
<protein>
    <submittedName>
        <fullName evidence="2">Uncharacterized protein</fullName>
    </submittedName>
</protein>
<organism evidence="2 3">
    <name type="scientific">Rhypophila decipiens</name>
    <dbReference type="NCBI Taxonomy" id="261697"/>
    <lineage>
        <taxon>Eukaryota</taxon>
        <taxon>Fungi</taxon>
        <taxon>Dikarya</taxon>
        <taxon>Ascomycota</taxon>
        <taxon>Pezizomycotina</taxon>
        <taxon>Sordariomycetes</taxon>
        <taxon>Sordariomycetidae</taxon>
        <taxon>Sordariales</taxon>
        <taxon>Naviculisporaceae</taxon>
        <taxon>Rhypophila</taxon>
    </lineage>
</organism>
<keyword evidence="1" id="KW-0732">Signal</keyword>
<feature type="chain" id="PRO_5043038234" evidence="1">
    <location>
        <begin position="26"/>
        <end position="155"/>
    </location>
</feature>
<accession>A0AAN6XUL2</accession>
<proteinExistence type="predicted"/>
<keyword evidence="3" id="KW-1185">Reference proteome</keyword>
<gene>
    <name evidence="2" type="ORF">QBC37DRAFT_380352</name>
</gene>
<dbReference type="Proteomes" id="UP001301769">
    <property type="component" value="Unassembled WGS sequence"/>
</dbReference>